<dbReference type="SUPFAM" id="SSF53335">
    <property type="entry name" value="S-adenosyl-L-methionine-dependent methyltransferases"/>
    <property type="match status" value="1"/>
</dbReference>
<protein>
    <submittedName>
        <fullName evidence="2">Demethylrebeccamycin-D-glucose O-methyltransferase</fullName>
    </submittedName>
</protein>
<dbReference type="InterPro" id="IPR013216">
    <property type="entry name" value="Methyltransf_11"/>
</dbReference>
<dbReference type="AlphaFoldDB" id="A0A1L8CN03"/>
<dbReference type="RefSeq" id="WP_072659620.1">
    <property type="nucleotide sequence ID" value="NZ_BDFD01000009.1"/>
</dbReference>
<dbReference type="GO" id="GO:0008757">
    <property type="term" value="F:S-adenosylmethionine-dependent methyltransferase activity"/>
    <property type="evidence" value="ECO:0007669"/>
    <property type="project" value="InterPro"/>
</dbReference>
<proteinExistence type="predicted"/>
<dbReference type="STRING" id="1921010.MMIC_P1263"/>
<evidence type="ECO:0000313" key="3">
    <source>
        <dbReference type="Proteomes" id="UP000231632"/>
    </source>
</evidence>
<evidence type="ECO:0000259" key="1">
    <source>
        <dbReference type="Pfam" id="PF08241"/>
    </source>
</evidence>
<dbReference type="Pfam" id="PF08241">
    <property type="entry name" value="Methyltransf_11"/>
    <property type="match status" value="1"/>
</dbReference>
<name>A0A1L8CN03_9PROT</name>
<keyword evidence="3" id="KW-1185">Reference proteome</keyword>
<dbReference type="CDD" id="cd02440">
    <property type="entry name" value="AdoMet_MTases"/>
    <property type="match status" value="1"/>
</dbReference>
<dbReference type="Proteomes" id="UP000231632">
    <property type="component" value="Unassembled WGS sequence"/>
</dbReference>
<gene>
    <name evidence="2" type="ORF">MMIC_P1263</name>
</gene>
<dbReference type="OrthoDB" id="5291736at2"/>
<reference evidence="2 3" key="1">
    <citation type="journal article" date="2017" name="Arch. Microbiol.">
        <title>Mariprofundus micogutta sp. nov., a novel iron-oxidizing zetaproteobacterium isolated from a deep-sea hydrothermal field at the Bayonnaise knoll of the Izu-Ogasawara arc, and a description of Mariprofundales ord. nov. and Zetaproteobacteria classis nov.</title>
        <authorList>
            <person name="Makita H."/>
            <person name="Tanaka E."/>
            <person name="Mitsunobu S."/>
            <person name="Miyazaki M."/>
            <person name="Nunoura T."/>
            <person name="Uematsu K."/>
            <person name="Takaki Y."/>
            <person name="Nishi S."/>
            <person name="Shimamura S."/>
            <person name="Takai K."/>
        </authorList>
    </citation>
    <scope>NUCLEOTIDE SEQUENCE [LARGE SCALE GENOMIC DNA]</scope>
    <source>
        <strain evidence="2 3">ET2</strain>
    </source>
</reference>
<accession>A0A1L8CN03</accession>
<keyword evidence="2" id="KW-0808">Transferase</keyword>
<keyword evidence="2" id="KW-0489">Methyltransferase</keyword>
<comment type="caution">
    <text evidence="2">The sequence shown here is derived from an EMBL/GenBank/DDBJ whole genome shotgun (WGS) entry which is preliminary data.</text>
</comment>
<dbReference type="EMBL" id="BDFD01000009">
    <property type="protein sequence ID" value="GAV20298.1"/>
    <property type="molecule type" value="Genomic_DNA"/>
</dbReference>
<organism evidence="2 3">
    <name type="scientific">Mariprofundus micogutta</name>
    <dbReference type="NCBI Taxonomy" id="1921010"/>
    <lineage>
        <taxon>Bacteria</taxon>
        <taxon>Pseudomonadati</taxon>
        <taxon>Pseudomonadota</taxon>
        <taxon>Candidatius Mariprofundia</taxon>
        <taxon>Mariprofundales</taxon>
        <taxon>Mariprofundaceae</taxon>
        <taxon>Mariprofundus</taxon>
    </lineage>
</organism>
<evidence type="ECO:0000313" key="2">
    <source>
        <dbReference type="EMBL" id="GAV20298.1"/>
    </source>
</evidence>
<sequence length="199" mass="23686">MARLFDHPLKRKARFEAEYAGKKVLDVACGCVKFKGATGLDYNVRSYMPSELQADVTYDLLKFPYPFEENSFDMIWCFHFLEHFQDLPKIMEEFYRLLKPGGKLIINTPHFSSVEAYRHWQHCHFFSRGSFDYFCEDSHEWEFYDCRYKLTDSKIFFDDLTTALGISLVANAFSWQFERRLSWIFPASSVYFELEAIKD</sequence>
<dbReference type="Gene3D" id="3.40.50.150">
    <property type="entry name" value="Vaccinia Virus protein VP39"/>
    <property type="match status" value="1"/>
</dbReference>
<dbReference type="InterPro" id="IPR029063">
    <property type="entry name" value="SAM-dependent_MTases_sf"/>
</dbReference>
<dbReference type="PANTHER" id="PTHR43591">
    <property type="entry name" value="METHYLTRANSFERASE"/>
    <property type="match status" value="1"/>
</dbReference>
<feature type="domain" description="Methyltransferase type 11" evidence="1">
    <location>
        <begin position="65"/>
        <end position="106"/>
    </location>
</feature>
<dbReference type="GO" id="GO:0032259">
    <property type="term" value="P:methylation"/>
    <property type="evidence" value="ECO:0007669"/>
    <property type="project" value="UniProtKB-KW"/>
</dbReference>